<keyword evidence="3" id="KW-1185">Reference proteome</keyword>
<reference evidence="2 3" key="1">
    <citation type="submission" date="2017-10" db="EMBL/GenBank/DDBJ databases">
        <title>Sequencing the genomes of 1000 actinobacteria strains.</title>
        <authorList>
            <person name="Klenk H.-P."/>
        </authorList>
    </citation>
    <scope>NUCLEOTIDE SEQUENCE [LARGE SCALE GENOMIC DNA]</scope>
    <source>
        <strain evidence="2 3">DSM 46092</strain>
    </source>
</reference>
<feature type="domain" description="AB hydrolase-1" evidence="1">
    <location>
        <begin position="39"/>
        <end position="263"/>
    </location>
</feature>
<dbReference type="GO" id="GO:0016020">
    <property type="term" value="C:membrane"/>
    <property type="evidence" value="ECO:0007669"/>
    <property type="project" value="TreeGrafter"/>
</dbReference>
<evidence type="ECO:0000313" key="2">
    <source>
        <dbReference type="EMBL" id="PFG49200.1"/>
    </source>
</evidence>
<comment type="caution">
    <text evidence="2">The sequence shown here is derived from an EMBL/GenBank/DDBJ whole genome shotgun (WGS) entry which is preliminary data.</text>
</comment>
<dbReference type="PRINTS" id="PR00111">
    <property type="entry name" value="ABHYDROLASE"/>
</dbReference>
<dbReference type="PANTHER" id="PTHR43798:SF33">
    <property type="entry name" value="HYDROLASE, PUTATIVE (AFU_ORTHOLOGUE AFUA_2G14860)-RELATED"/>
    <property type="match status" value="1"/>
</dbReference>
<accession>A0A2A9FFB9</accession>
<name>A0A2A9FFB9_9PSEU</name>
<dbReference type="InterPro" id="IPR050266">
    <property type="entry name" value="AB_hydrolase_sf"/>
</dbReference>
<sequence length="271" mass="29201">MTTIETTNPVITEETVPVWNGKLSIKVKIAGAGAPLLYLHPAAGLAWDPFLSELAQTHTVYAPEFPGTSAGDPYAIHAVDHLSDIVLIYEEVVRTLGLHKPVVIGQSFGGMLAAELTAAYPQLASKVVLLDPIGLWRDDLPIANWIATPPAELPALLFRDPSGPGAQSMLAMPDDPDIAAAATAAMVWAFGSTGKFVWPVPDRGLRSRLHRLTVPVLLVWGRDDRVAPVGYVAEWQHELADSQAVVIDDCGHIPQVERLDQTVTAVEKFLS</sequence>
<gene>
    <name evidence="2" type="ORF">ATK36_4339</name>
</gene>
<dbReference type="RefSeq" id="WP_098513145.1">
    <property type="nucleotide sequence ID" value="NZ_JBIAKZ010000001.1"/>
</dbReference>
<protein>
    <submittedName>
        <fullName evidence="2">Pimeloyl-ACP methyl ester carboxylesterase</fullName>
    </submittedName>
</protein>
<dbReference type="AlphaFoldDB" id="A0A2A9FFB9"/>
<dbReference type="GO" id="GO:0003824">
    <property type="term" value="F:catalytic activity"/>
    <property type="evidence" value="ECO:0007669"/>
    <property type="project" value="UniProtKB-ARBA"/>
</dbReference>
<dbReference type="PANTHER" id="PTHR43798">
    <property type="entry name" value="MONOACYLGLYCEROL LIPASE"/>
    <property type="match status" value="1"/>
</dbReference>
<evidence type="ECO:0000259" key="1">
    <source>
        <dbReference type="Pfam" id="PF12697"/>
    </source>
</evidence>
<dbReference type="Gene3D" id="3.40.50.1820">
    <property type="entry name" value="alpha/beta hydrolase"/>
    <property type="match status" value="1"/>
</dbReference>
<evidence type="ECO:0000313" key="3">
    <source>
        <dbReference type="Proteomes" id="UP000243542"/>
    </source>
</evidence>
<proteinExistence type="predicted"/>
<dbReference type="InterPro" id="IPR000073">
    <property type="entry name" value="AB_hydrolase_1"/>
</dbReference>
<dbReference type="Pfam" id="PF12697">
    <property type="entry name" value="Abhydrolase_6"/>
    <property type="match status" value="1"/>
</dbReference>
<dbReference type="Proteomes" id="UP000243542">
    <property type="component" value="Unassembled WGS sequence"/>
</dbReference>
<organism evidence="2 3">
    <name type="scientific">Amycolatopsis sulphurea</name>
    <dbReference type="NCBI Taxonomy" id="76022"/>
    <lineage>
        <taxon>Bacteria</taxon>
        <taxon>Bacillati</taxon>
        <taxon>Actinomycetota</taxon>
        <taxon>Actinomycetes</taxon>
        <taxon>Pseudonocardiales</taxon>
        <taxon>Pseudonocardiaceae</taxon>
        <taxon>Amycolatopsis</taxon>
    </lineage>
</organism>
<dbReference type="InterPro" id="IPR029058">
    <property type="entry name" value="AB_hydrolase_fold"/>
</dbReference>
<dbReference type="EMBL" id="PDJK01000002">
    <property type="protein sequence ID" value="PFG49200.1"/>
    <property type="molecule type" value="Genomic_DNA"/>
</dbReference>
<dbReference type="SUPFAM" id="SSF53474">
    <property type="entry name" value="alpha/beta-Hydrolases"/>
    <property type="match status" value="1"/>
</dbReference>